<dbReference type="PANTHER" id="PTHR20932">
    <property type="entry name" value="LYSM AND PUTATIVE PEPTIDOGLYCAN-BINDING DOMAIN-CONTAINING PROTEIN"/>
    <property type="match status" value="1"/>
</dbReference>
<feature type="region of interest" description="Disordered" evidence="1">
    <location>
        <begin position="372"/>
        <end position="465"/>
    </location>
</feature>
<evidence type="ECO:0000313" key="3">
    <source>
        <dbReference type="Proteomes" id="UP001629113"/>
    </source>
</evidence>
<feature type="region of interest" description="Disordered" evidence="1">
    <location>
        <begin position="312"/>
        <end position="340"/>
    </location>
</feature>
<gene>
    <name evidence="2" type="ORF">PVAG01_10061</name>
</gene>
<dbReference type="InterPro" id="IPR045030">
    <property type="entry name" value="LYSM1-4"/>
</dbReference>
<feature type="compositionally biased region" description="Polar residues" evidence="1">
    <location>
        <begin position="140"/>
        <end position="150"/>
    </location>
</feature>
<feature type="region of interest" description="Disordered" evidence="1">
    <location>
        <begin position="134"/>
        <end position="188"/>
    </location>
</feature>
<sequence length="630" mass="66953">MNHRDNHTSNSRFHGDGGGSSRSRSPATGTTTTSLRPRNKRLLSTAPEQELVSTSGTSTPNTSRGVSPIPSRHPSRTPTASRDNGRLPVGGLVAPGTSRASSRGTSPAGFGGLLQSGWSNSWTTLQGYANSVLGGDLEGGNTNQTSSNGVSRHRRKVSTNRTQPPPATWGPAGLPRKESTIGEGSTMEREAELRRRKTQGILESHEGMVNGGLDINGRYKRRTSLEDTRTEEEVEDALVYIHPVSKTDTLAGLVLKYNCQPAVFKKANGLWANDAIQVRKFVYLPVDACAIKGRPCEPPNENQSVDLLAPTPAAEEAPDTNGGNWPTFEKGKQRSAVCPENDEDAPWVHVRWVLLDASPSSKPVEIGRMPRRTLGYFPPRRRKSQATLSTLSTPRGSLDVARSPSDRNSSAASTPQRRTSLLGVRPSSGSYFPPPSLPTRPGRPRRESTSEAAERLGWMRGPGGVGTLTGKNVRMPGPAQDSFNAFAKKHIPGLAIDSLPSTSILGSEQAQFGFSDELSNITETPSGVSARSGATTPSGLGLENAAAAVEGFFRRITIKAPSTPRMSGAPGSIESNDLIELLDGAGSDDGRGFEVSPVSSRSNTVGSGREDLEGLVRGRATVGSKAKKSD</sequence>
<feature type="compositionally biased region" description="Polar residues" evidence="1">
    <location>
        <begin position="51"/>
        <end position="65"/>
    </location>
</feature>
<feature type="compositionally biased region" description="Polar residues" evidence="1">
    <location>
        <begin position="385"/>
        <end position="395"/>
    </location>
</feature>
<feature type="region of interest" description="Disordered" evidence="1">
    <location>
        <begin position="1"/>
        <end position="107"/>
    </location>
</feature>
<dbReference type="PANTHER" id="PTHR20932:SF8">
    <property type="entry name" value="LD22649P"/>
    <property type="match status" value="1"/>
</dbReference>
<dbReference type="EMBL" id="JBFCZG010000009">
    <property type="protein sequence ID" value="KAL3418345.1"/>
    <property type="molecule type" value="Genomic_DNA"/>
</dbReference>
<feature type="compositionally biased region" description="Basic and acidic residues" evidence="1">
    <location>
        <begin position="444"/>
        <end position="454"/>
    </location>
</feature>
<dbReference type="InterPro" id="IPR018392">
    <property type="entry name" value="LysM"/>
</dbReference>
<keyword evidence="3" id="KW-1185">Reference proteome</keyword>
<protein>
    <submittedName>
        <fullName evidence="2">LysM domain-containing protein</fullName>
    </submittedName>
</protein>
<accession>A0ABR4P4W6</accession>
<name>A0ABR4P4W6_9HELO</name>
<evidence type="ECO:0000313" key="2">
    <source>
        <dbReference type="EMBL" id="KAL3418345.1"/>
    </source>
</evidence>
<proteinExistence type="predicted"/>
<reference evidence="2 3" key="1">
    <citation type="submission" date="2024-06" db="EMBL/GenBank/DDBJ databases">
        <title>Complete genome of Phlyctema vagabunda strain 19-DSS-EL-015.</title>
        <authorList>
            <person name="Fiorenzani C."/>
        </authorList>
    </citation>
    <scope>NUCLEOTIDE SEQUENCE [LARGE SCALE GENOMIC DNA]</scope>
    <source>
        <strain evidence="2 3">19-DSS-EL-015</strain>
    </source>
</reference>
<dbReference type="Proteomes" id="UP001629113">
    <property type="component" value="Unassembled WGS sequence"/>
</dbReference>
<comment type="caution">
    <text evidence="2">The sequence shown here is derived from an EMBL/GenBank/DDBJ whole genome shotgun (WGS) entry which is preliminary data.</text>
</comment>
<evidence type="ECO:0000256" key="1">
    <source>
        <dbReference type="SAM" id="MobiDB-lite"/>
    </source>
</evidence>
<feature type="compositionally biased region" description="Polar residues" evidence="1">
    <location>
        <begin position="406"/>
        <end position="419"/>
    </location>
</feature>
<dbReference type="CDD" id="cd00118">
    <property type="entry name" value="LysM"/>
    <property type="match status" value="1"/>
</dbReference>
<feature type="compositionally biased region" description="Low complexity" evidence="1">
    <location>
        <begin position="21"/>
        <end position="36"/>
    </location>
</feature>
<dbReference type="Gene3D" id="3.10.350.10">
    <property type="entry name" value="LysM domain"/>
    <property type="match status" value="1"/>
</dbReference>
<feature type="region of interest" description="Disordered" evidence="1">
    <location>
        <begin position="583"/>
        <end position="630"/>
    </location>
</feature>
<dbReference type="InterPro" id="IPR036779">
    <property type="entry name" value="LysM_dom_sf"/>
</dbReference>
<feature type="compositionally biased region" description="Polar residues" evidence="1">
    <location>
        <begin position="597"/>
        <end position="606"/>
    </location>
</feature>
<feature type="compositionally biased region" description="Basic and acidic residues" evidence="1">
    <location>
        <begin position="175"/>
        <end position="188"/>
    </location>
</feature>
<organism evidence="2 3">
    <name type="scientific">Phlyctema vagabunda</name>
    <dbReference type="NCBI Taxonomy" id="108571"/>
    <lineage>
        <taxon>Eukaryota</taxon>
        <taxon>Fungi</taxon>
        <taxon>Dikarya</taxon>
        <taxon>Ascomycota</taxon>
        <taxon>Pezizomycotina</taxon>
        <taxon>Leotiomycetes</taxon>
        <taxon>Helotiales</taxon>
        <taxon>Dermateaceae</taxon>
        <taxon>Phlyctema</taxon>
    </lineage>
</organism>